<dbReference type="PANTHER" id="PTHR43214">
    <property type="entry name" value="TWO-COMPONENT RESPONSE REGULATOR"/>
    <property type="match status" value="1"/>
</dbReference>
<evidence type="ECO:0000259" key="7">
    <source>
        <dbReference type="PROSITE" id="PS50110"/>
    </source>
</evidence>
<evidence type="ECO:0000313" key="9">
    <source>
        <dbReference type="Proteomes" id="UP000292235"/>
    </source>
</evidence>
<dbReference type="PRINTS" id="PR00038">
    <property type="entry name" value="HTHLUXR"/>
</dbReference>
<dbReference type="KEGG" id="strr:EKD16_23770"/>
<dbReference type="AlphaFoldDB" id="A0A4P6Q7W6"/>
<dbReference type="GO" id="GO:0006355">
    <property type="term" value="P:regulation of DNA-templated transcription"/>
    <property type="evidence" value="ECO:0007669"/>
    <property type="project" value="InterPro"/>
</dbReference>
<reference evidence="8 9" key="1">
    <citation type="submission" date="2019-02" db="EMBL/GenBank/DDBJ databases">
        <authorList>
            <person name="Khodamoradi S."/>
            <person name="Hahnke R.L."/>
            <person name="Kaempfer P."/>
            <person name="Schumann P."/>
            <person name="Rohde M."/>
            <person name="Steinert M."/>
            <person name="Luzhetskyy A."/>
            <person name="Wink J."/>
            <person name="Ruckert C."/>
        </authorList>
    </citation>
    <scope>NUCLEOTIDE SEQUENCE [LARGE SCALE GENOMIC DNA]</scope>
    <source>
        <strain evidence="8 9">M2</strain>
    </source>
</reference>
<evidence type="ECO:0000256" key="2">
    <source>
        <dbReference type="ARBA" id="ARBA00023015"/>
    </source>
</evidence>
<feature type="modified residue" description="4-aspartylphosphate" evidence="5">
    <location>
        <position position="54"/>
    </location>
</feature>
<name>A0A4P6Q7W6_9ACTN</name>
<feature type="domain" description="HTH luxR-type" evidence="6">
    <location>
        <begin position="148"/>
        <end position="213"/>
    </location>
</feature>
<evidence type="ECO:0000259" key="6">
    <source>
        <dbReference type="PROSITE" id="PS50043"/>
    </source>
</evidence>
<accession>A0A4P6Q7W6</accession>
<keyword evidence="2" id="KW-0805">Transcription regulation</keyword>
<dbReference type="SUPFAM" id="SSF52172">
    <property type="entry name" value="CheY-like"/>
    <property type="match status" value="1"/>
</dbReference>
<dbReference type="InterPro" id="IPR016032">
    <property type="entry name" value="Sig_transdc_resp-reg_C-effctor"/>
</dbReference>
<organism evidence="8 9">
    <name type="scientific">Streptomonospora litoralis</name>
    <dbReference type="NCBI Taxonomy" id="2498135"/>
    <lineage>
        <taxon>Bacteria</taxon>
        <taxon>Bacillati</taxon>
        <taxon>Actinomycetota</taxon>
        <taxon>Actinomycetes</taxon>
        <taxon>Streptosporangiales</taxon>
        <taxon>Nocardiopsidaceae</taxon>
        <taxon>Streptomonospora</taxon>
    </lineage>
</organism>
<dbReference type="SUPFAM" id="SSF46894">
    <property type="entry name" value="C-terminal effector domain of the bipartite response regulators"/>
    <property type="match status" value="1"/>
</dbReference>
<dbReference type="InterPro" id="IPR000792">
    <property type="entry name" value="Tscrpt_reg_LuxR_C"/>
</dbReference>
<keyword evidence="4" id="KW-0804">Transcription</keyword>
<dbReference type="Pfam" id="PF00196">
    <property type="entry name" value="GerE"/>
    <property type="match status" value="1"/>
</dbReference>
<dbReference type="SMART" id="SM00421">
    <property type="entry name" value="HTH_LUXR"/>
    <property type="match status" value="1"/>
</dbReference>
<dbReference type="InterPro" id="IPR039420">
    <property type="entry name" value="WalR-like"/>
</dbReference>
<keyword evidence="9" id="KW-1185">Reference proteome</keyword>
<dbReference type="GO" id="GO:0003677">
    <property type="term" value="F:DNA binding"/>
    <property type="evidence" value="ECO:0007669"/>
    <property type="project" value="UniProtKB-KW"/>
</dbReference>
<keyword evidence="3" id="KW-0238">DNA-binding</keyword>
<dbReference type="Pfam" id="PF00072">
    <property type="entry name" value="Response_reg"/>
    <property type="match status" value="1"/>
</dbReference>
<evidence type="ECO:0000313" key="8">
    <source>
        <dbReference type="EMBL" id="QBI56500.1"/>
    </source>
</evidence>
<dbReference type="Proteomes" id="UP000292235">
    <property type="component" value="Chromosome"/>
</dbReference>
<protein>
    <submittedName>
        <fullName evidence="8">Transcriptional regulatory protein DegU</fullName>
    </submittedName>
</protein>
<dbReference type="CDD" id="cd06170">
    <property type="entry name" value="LuxR_C_like"/>
    <property type="match status" value="1"/>
</dbReference>
<dbReference type="PROSITE" id="PS50043">
    <property type="entry name" value="HTH_LUXR_2"/>
    <property type="match status" value="1"/>
</dbReference>
<dbReference type="InterPro" id="IPR011006">
    <property type="entry name" value="CheY-like_superfamily"/>
</dbReference>
<dbReference type="PROSITE" id="PS00622">
    <property type="entry name" value="HTH_LUXR_1"/>
    <property type="match status" value="1"/>
</dbReference>
<dbReference type="PANTHER" id="PTHR43214:SF24">
    <property type="entry name" value="TRANSCRIPTIONAL REGULATORY PROTEIN NARL-RELATED"/>
    <property type="match status" value="1"/>
</dbReference>
<evidence type="ECO:0000256" key="5">
    <source>
        <dbReference type="PROSITE-ProRule" id="PRU00169"/>
    </source>
</evidence>
<proteinExistence type="predicted"/>
<evidence type="ECO:0000256" key="3">
    <source>
        <dbReference type="ARBA" id="ARBA00023125"/>
    </source>
</evidence>
<dbReference type="GO" id="GO:0000160">
    <property type="term" value="P:phosphorelay signal transduction system"/>
    <property type="evidence" value="ECO:0007669"/>
    <property type="project" value="InterPro"/>
</dbReference>
<evidence type="ECO:0000256" key="1">
    <source>
        <dbReference type="ARBA" id="ARBA00022553"/>
    </source>
</evidence>
<gene>
    <name evidence="8" type="primary">degU16</name>
    <name evidence="8" type="ORF">EKD16_23770</name>
</gene>
<feature type="domain" description="Response regulatory" evidence="7">
    <location>
        <begin position="3"/>
        <end position="119"/>
    </location>
</feature>
<dbReference type="InterPro" id="IPR001789">
    <property type="entry name" value="Sig_transdc_resp-reg_receiver"/>
</dbReference>
<dbReference type="OrthoDB" id="9808843at2"/>
<dbReference type="CDD" id="cd17535">
    <property type="entry name" value="REC_NarL-like"/>
    <property type="match status" value="1"/>
</dbReference>
<dbReference type="PROSITE" id="PS50110">
    <property type="entry name" value="RESPONSE_REGULATORY"/>
    <property type="match status" value="1"/>
</dbReference>
<dbReference type="SMART" id="SM00448">
    <property type="entry name" value="REC"/>
    <property type="match status" value="1"/>
</dbReference>
<dbReference type="Gene3D" id="3.40.50.2300">
    <property type="match status" value="1"/>
</dbReference>
<dbReference type="InterPro" id="IPR058245">
    <property type="entry name" value="NreC/VraR/RcsB-like_REC"/>
</dbReference>
<dbReference type="RefSeq" id="WP_131101404.1">
    <property type="nucleotide sequence ID" value="NZ_CP036455.1"/>
</dbReference>
<dbReference type="EMBL" id="CP036455">
    <property type="protein sequence ID" value="QBI56500.1"/>
    <property type="molecule type" value="Genomic_DNA"/>
</dbReference>
<evidence type="ECO:0000256" key="4">
    <source>
        <dbReference type="ARBA" id="ARBA00023163"/>
    </source>
</evidence>
<keyword evidence="1 5" id="KW-0597">Phosphoprotein</keyword>
<sequence>MIRILLADDEPLMRVGIRTILSADSGIEVVAEAGTGRETVDLARRYRPDVALVDIQMPDTDGLTAIGGILEASPRTAVAMLTTFGQDDYITRALDGGASGFLLKTAEPQELMAGVRAVADGGAFLSPKVARRVISHLRDRPASPAHAARERVAALSRREKDVLASLGTGRSNAEIARDLHLAEDTVKAHVSAILTRLDLQNRVQAAILAHEAGMSRRE</sequence>